<evidence type="ECO:0000313" key="3">
    <source>
        <dbReference type="Proteomes" id="UP000811619"/>
    </source>
</evidence>
<sequence length="284" mass="30742">MPTHILDLPVDIIALILRPLLVQADPIPLCPCGHLADSTASLTPDALPILLSHPAIHAIAAPLFYQGNAFVLDLRGKHGPHVRRCLDEWAEEEAHADPSRRLEGPEDDGILHRARHLLTMRPALRRIRCLEMRIVKLRAWIENQTVPLVKDMIVSGGLAELHVKIYAASSAVSRSAPSHEPAGPEGFSTCPNAGASDVAEDASRSLFTRPPLAGLLAVLGDPYLRTARLWVSGTAAHGAWRPFRMSRLAGAASSADGDLVEIDWGSIVRTLDPEGRAKAVMVSW</sequence>
<evidence type="ECO:0000313" key="2">
    <source>
        <dbReference type="EMBL" id="KAG5926321.1"/>
    </source>
</evidence>
<dbReference type="EMBL" id="SRPY01000276">
    <property type="protein sequence ID" value="KAG5926321.1"/>
    <property type="molecule type" value="Genomic_DNA"/>
</dbReference>
<feature type="signal peptide" evidence="1">
    <location>
        <begin position="1"/>
        <end position="24"/>
    </location>
</feature>
<keyword evidence="1" id="KW-0732">Signal</keyword>
<accession>A0A8K0JCU8</accession>
<feature type="chain" id="PRO_5035467770" description="F-box domain-containing protein" evidence="1">
    <location>
        <begin position="25"/>
        <end position="284"/>
    </location>
</feature>
<organism evidence="2 3">
    <name type="scientific">Claviceps africana</name>
    <dbReference type="NCBI Taxonomy" id="83212"/>
    <lineage>
        <taxon>Eukaryota</taxon>
        <taxon>Fungi</taxon>
        <taxon>Dikarya</taxon>
        <taxon>Ascomycota</taxon>
        <taxon>Pezizomycotina</taxon>
        <taxon>Sordariomycetes</taxon>
        <taxon>Hypocreomycetidae</taxon>
        <taxon>Hypocreales</taxon>
        <taxon>Clavicipitaceae</taxon>
        <taxon>Claviceps</taxon>
    </lineage>
</organism>
<gene>
    <name evidence="2" type="ORF">E4U42_003415</name>
</gene>
<dbReference type="OrthoDB" id="5229512at2759"/>
<comment type="caution">
    <text evidence="2">The sequence shown here is derived from an EMBL/GenBank/DDBJ whole genome shotgun (WGS) entry which is preliminary data.</text>
</comment>
<evidence type="ECO:0008006" key="4">
    <source>
        <dbReference type="Google" id="ProtNLM"/>
    </source>
</evidence>
<proteinExistence type="predicted"/>
<dbReference type="AlphaFoldDB" id="A0A8K0JCU8"/>
<name>A0A8K0JCU8_9HYPO</name>
<protein>
    <recommendedName>
        <fullName evidence="4">F-box domain-containing protein</fullName>
    </recommendedName>
</protein>
<evidence type="ECO:0000256" key="1">
    <source>
        <dbReference type="SAM" id="SignalP"/>
    </source>
</evidence>
<dbReference type="Proteomes" id="UP000811619">
    <property type="component" value="Unassembled WGS sequence"/>
</dbReference>
<reference evidence="2" key="1">
    <citation type="journal article" date="2020" name="bioRxiv">
        <title>Whole genome comparisons of ergot fungi reveals the divergence and evolution of species within the genus Claviceps are the result of varying mechanisms driving genome evolution and host range expansion.</title>
        <authorList>
            <person name="Wyka S.A."/>
            <person name="Mondo S.J."/>
            <person name="Liu M."/>
            <person name="Dettman J."/>
            <person name="Nalam V."/>
            <person name="Broders K.D."/>
        </authorList>
    </citation>
    <scope>NUCLEOTIDE SEQUENCE</scope>
    <source>
        <strain evidence="2">CCC 489</strain>
    </source>
</reference>
<keyword evidence="3" id="KW-1185">Reference proteome</keyword>